<accession>A0A1X7KCJ8</accession>
<dbReference type="InterPro" id="IPR014986">
    <property type="entry name" value="XkdN-like"/>
</dbReference>
<dbReference type="InterPro" id="IPR038559">
    <property type="entry name" value="XkdN-like_sf"/>
</dbReference>
<dbReference type="Gene3D" id="3.30.2220.30">
    <property type="match status" value="1"/>
</dbReference>
<dbReference type="STRING" id="1852522.SAMN06295960_2291"/>
<dbReference type="EMBL" id="FXAZ01000002">
    <property type="protein sequence ID" value="SMG38251.1"/>
    <property type="molecule type" value="Genomic_DNA"/>
</dbReference>
<keyword evidence="2" id="KW-1185">Reference proteome</keyword>
<dbReference type="AlphaFoldDB" id="A0A1X7KCJ8"/>
<organism evidence="1 2">
    <name type="scientific">Paenibacillus aquistagni</name>
    <dbReference type="NCBI Taxonomy" id="1852522"/>
    <lineage>
        <taxon>Bacteria</taxon>
        <taxon>Bacillati</taxon>
        <taxon>Bacillota</taxon>
        <taxon>Bacilli</taxon>
        <taxon>Bacillales</taxon>
        <taxon>Paenibacillaceae</taxon>
        <taxon>Paenibacillus</taxon>
    </lineage>
</organism>
<evidence type="ECO:0000313" key="1">
    <source>
        <dbReference type="EMBL" id="SMG38251.1"/>
    </source>
</evidence>
<gene>
    <name evidence="1" type="ORF">SAMN06295960_2291</name>
</gene>
<dbReference type="Pfam" id="PF08890">
    <property type="entry name" value="Phage_TAC_5"/>
    <property type="match status" value="1"/>
</dbReference>
<evidence type="ECO:0000313" key="2">
    <source>
        <dbReference type="Proteomes" id="UP000193834"/>
    </source>
</evidence>
<proteinExistence type="predicted"/>
<name>A0A1X7KCJ8_9BACL</name>
<sequence length="136" mass="15075">MSDLSLFFADAAAAELTDEVVISTRFKDKDGQPVKWKLRAITEEINAEIKKACTKKDKKGRVEFDNNEYLTKVAVEGTVFPNLKDAKLQQSYGVLGADSLLKKMLLAGEFSLLAEKVSDLSGFNLSLQEQVEEAKN</sequence>
<dbReference type="Proteomes" id="UP000193834">
    <property type="component" value="Unassembled WGS sequence"/>
</dbReference>
<reference evidence="1 2" key="1">
    <citation type="submission" date="2017-04" db="EMBL/GenBank/DDBJ databases">
        <authorList>
            <person name="Afonso C.L."/>
            <person name="Miller P.J."/>
            <person name="Scott M.A."/>
            <person name="Spackman E."/>
            <person name="Goraichik I."/>
            <person name="Dimitrov K.M."/>
            <person name="Suarez D.L."/>
            <person name="Swayne D.E."/>
        </authorList>
    </citation>
    <scope>NUCLEOTIDE SEQUENCE [LARGE SCALE GENOMIC DNA]</scope>
    <source>
        <strain evidence="1 2">11</strain>
    </source>
</reference>
<protein>
    <submittedName>
        <fullName evidence="1">Phage XkdN-like tail assembly chaperone protein, TAC</fullName>
    </submittedName>
</protein>
<dbReference type="RefSeq" id="WP_085494471.1">
    <property type="nucleotide sequence ID" value="NZ_FXAZ01000002.1"/>
</dbReference>
<dbReference type="OrthoDB" id="1807498at2"/>